<evidence type="ECO:0000256" key="9">
    <source>
        <dbReference type="ARBA" id="ARBA00023170"/>
    </source>
</evidence>
<comment type="similarity">
    <text evidence="1 13">Belongs to the G-protein coupled receptor 1 family.</text>
</comment>
<dbReference type="InterPro" id="IPR000276">
    <property type="entry name" value="GPCR_Rhodpsn"/>
</dbReference>
<keyword evidence="8 15" id="KW-0472">Membrane</keyword>
<dbReference type="PANTHER" id="PTHR24247:SF265">
    <property type="entry name" value="MUSCARINIC ACETYLCHOLINE RECEPTOR DM1"/>
    <property type="match status" value="1"/>
</dbReference>
<feature type="transmembrane region" description="Helical" evidence="15">
    <location>
        <begin position="828"/>
        <end position="846"/>
    </location>
</feature>
<feature type="transmembrane region" description="Helical" evidence="15">
    <location>
        <begin position="228"/>
        <end position="253"/>
    </location>
</feature>
<sequence length="920" mass="100053">MSLPAFNHTTPLWGSLGSSGANRAGSSMLRAASTAAVASLQYVTANISESLPMGSPRMSASSTALGFDDFTDEGSSSVLFSQQPWTSSSANNTTATMAEDDFVLPYSYPEMVLIAIVAGFLSFLTVAGNCMVMISFKIDKQLQTISNYFLFSLAVADFAIGLISMPLFTVYILAGRWQLGPYVCDTWLSLDYLASNASVLNLLIISFDRYFSVTRPLTYRARRTPRRAGVMIAAAWVISLVLWPPWIYAWPYIEGDRKVPEDKCFIQFIETNNYITFGTAIAAFYAPVTVMCVLYWRVWRETEKRQKDLSNLQAGKKNDSHRSNSSGEEQAVLMKTNDDIDHHLRPVGAASDWRRSRSESSGAVDDLETSYVPAAACLPGPHRRHYVGTWTSWAFWRRWLRWSTWQHWIRSLTRRQPQRPRRRGDRSGGGGDTESYSDGSNIATTPASIETPLASSISRGPSMNIRDPYSSTPTRYKAAAAAAAANDPRLGGMDRRRTLVASKSLTQDHHNKQMADGQMCPSPSLDPCDDADADAGKRSHSADSVFTILIRLPADSSADKAEHKVSIRMIPANIPPAASHRPRMSASSTGSAGGGNQPAVRSRSVPVGNEQRDGYSNRSRPAGGSGGGSASQYTSNRSLAARPTGSRSAQYNDSTSSLLCGTNLHLPNALSLSKLTALTKPNHLPLHKGKLKNHHASPWVPRSCMPVAQSPLIVRCTRFNGGSSGTPDSGDRTPSGALPMDAKIVPKHRPTGIGPAGGITGSPAGSPAGALQTVSGSVANNSGMHPPIRRPNHNAYSPSAAAAAAAAAKKANKKPKKKNQEKRQERKAAKTLSAILLAFILTWTPYNVLTLLKALAPCDKDDCFSSELWNFSYYLCYINSTINPVCYALCNASFRRTYVRILTCKWHSRTKTAVQRGVYN</sequence>
<dbReference type="PROSITE" id="PS00237">
    <property type="entry name" value="G_PROTEIN_RECEP_F1_1"/>
    <property type="match status" value="1"/>
</dbReference>
<feature type="transmembrane region" description="Helical" evidence="15">
    <location>
        <begin position="186"/>
        <end position="207"/>
    </location>
</feature>
<dbReference type="PROSITE" id="PS50262">
    <property type="entry name" value="G_PROTEIN_RECEP_F1_2"/>
    <property type="match status" value="1"/>
</dbReference>
<evidence type="ECO:0000313" key="17">
    <source>
        <dbReference type="EMBL" id="KAI9552092.1"/>
    </source>
</evidence>
<feature type="transmembrane region" description="Helical" evidence="15">
    <location>
        <begin position="111"/>
        <end position="136"/>
    </location>
</feature>
<keyword evidence="5 15" id="KW-1133">Transmembrane helix</keyword>
<dbReference type="GO" id="GO:0004993">
    <property type="term" value="F:G protein-coupled serotonin receptor activity"/>
    <property type="evidence" value="ECO:0007669"/>
    <property type="project" value="TreeGrafter"/>
</dbReference>
<keyword evidence="7 13" id="KW-0297">G-protein coupled receptor</keyword>
<evidence type="ECO:0000256" key="1">
    <source>
        <dbReference type="ARBA" id="ARBA00010663"/>
    </source>
</evidence>
<name>A0AAD5PMI3_9CRUS</name>
<proteinExistence type="inferred from homology"/>
<feature type="region of interest" description="Disordered" evidence="14">
    <location>
        <begin position="413"/>
        <end position="471"/>
    </location>
</feature>
<comment type="caution">
    <text evidence="17">The sequence shown here is derived from an EMBL/GenBank/DDBJ whole genome shotgun (WGS) entry which is preliminary data.</text>
</comment>
<evidence type="ECO:0000313" key="18">
    <source>
        <dbReference type="Proteomes" id="UP000820818"/>
    </source>
</evidence>
<feature type="transmembrane region" description="Helical" evidence="15">
    <location>
        <begin position="871"/>
        <end position="890"/>
    </location>
</feature>
<evidence type="ECO:0000256" key="14">
    <source>
        <dbReference type="SAM" id="MobiDB-lite"/>
    </source>
</evidence>
<evidence type="ECO:0000256" key="13">
    <source>
        <dbReference type="RuleBase" id="RU000688"/>
    </source>
</evidence>
<keyword evidence="10 13" id="KW-0807">Transducer</keyword>
<dbReference type="PRINTS" id="PR00237">
    <property type="entry name" value="GPCRRHODOPSN"/>
</dbReference>
<evidence type="ECO:0000256" key="10">
    <source>
        <dbReference type="ARBA" id="ARBA00023224"/>
    </source>
</evidence>
<organism evidence="17 18">
    <name type="scientific">Daphnia sinensis</name>
    <dbReference type="NCBI Taxonomy" id="1820382"/>
    <lineage>
        <taxon>Eukaryota</taxon>
        <taxon>Metazoa</taxon>
        <taxon>Ecdysozoa</taxon>
        <taxon>Arthropoda</taxon>
        <taxon>Crustacea</taxon>
        <taxon>Branchiopoda</taxon>
        <taxon>Diplostraca</taxon>
        <taxon>Cladocera</taxon>
        <taxon>Anomopoda</taxon>
        <taxon>Daphniidae</taxon>
        <taxon>Daphnia</taxon>
        <taxon>Daphnia similis group</taxon>
    </lineage>
</organism>
<dbReference type="CDD" id="cd15301">
    <property type="entry name" value="7tmA_mAChR_DM1-like"/>
    <property type="match status" value="1"/>
</dbReference>
<keyword evidence="9 13" id="KW-0675">Receptor</keyword>
<dbReference type="FunFam" id="1.20.1070.10:FF:000038">
    <property type="entry name" value="Muscarinic acetylcholine receptor"/>
    <property type="match status" value="1"/>
</dbReference>
<feature type="compositionally biased region" description="Basic residues" evidence="14">
    <location>
        <begin position="413"/>
        <end position="424"/>
    </location>
</feature>
<protein>
    <recommendedName>
        <fullName evidence="16">G-protein coupled receptors family 1 profile domain-containing protein</fullName>
    </recommendedName>
</protein>
<feature type="compositionally biased region" description="Polar residues" evidence="14">
    <location>
        <begin position="434"/>
        <end position="461"/>
    </location>
</feature>
<feature type="region of interest" description="Disordered" evidence="14">
    <location>
        <begin position="721"/>
        <end position="742"/>
    </location>
</feature>
<evidence type="ECO:0000256" key="3">
    <source>
        <dbReference type="ARBA" id="ARBA00022553"/>
    </source>
</evidence>
<keyword evidence="6" id="KW-0770">Synapse</keyword>
<dbReference type="SUPFAM" id="SSF81321">
    <property type="entry name" value="Family A G protein-coupled receptor-like"/>
    <property type="match status" value="2"/>
</dbReference>
<keyword evidence="18" id="KW-1185">Reference proteome</keyword>
<gene>
    <name evidence="17" type="ORF">GHT06_022429</name>
</gene>
<feature type="transmembrane region" description="Helical" evidence="15">
    <location>
        <begin position="148"/>
        <end position="174"/>
    </location>
</feature>
<dbReference type="Pfam" id="PF00001">
    <property type="entry name" value="7tm_1"/>
    <property type="match status" value="2"/>
</dbReference>
<feature type="region of interest" description="Disordered" evidence="14">
    <location>
        <begin position="310"/>
        <end position="329"/>
    </location>
</feature>
<evidence type="ECO:0000256" key="12">
    <source>
        <dbReference type="ARBA" id="ARBA00034104"/>
    </source>
</evidence>
<dbReference type="Gene3D" id="1.20.1070.10">
    <property type="entry name" value="Rhodopsin 7-helix transmembrane proteins"/>
    <property type="match status" value="2"/>
</dbReference>
<dbReference type="GO" id="GO:0007197">
    <property type="term" value="P:adenylate cyclase-inhibiting G protein-coupled acetylcholine receptor signaling pathway"/>
    <property type="evidence" value="ECO:0007669"/>
    <property type="project" value="TreeGrafter"/>
</dbReference>
<accession>A0AAD5PMI3</accession>
<keyword evidence="4 13" id="KW-0812">Transmembrane</keyword>
<evidence type="ECO:0000256" key="15">
    <source>
        <dbReference type="SAM" id="Phobius"/>
    </source>
</evidence>
<evidence type="ECO:0000256" key="5">
    <source>
        <dbReference type="ARBA" id="ARBA00022989"/>
    </source>
</evidence>
<feature type="transmembrane region" description="Helical" evidence="15">
    <location>
        <begin position="273"/>
        <end position="296"/>
    </location>
</feature>
<dbReference type="GO" id="GO:0016907">
    <property type="term" value="F:G protein-coupled acetylcholine receptor activity"/>
    <property type="evidence" value="ECO:0007669"/>
    <property type="project" value="InterPro"/>
</dbReference>
<dbReference type="PANTHER" id="PTHR24247">
    <property type="entry name" value="5-HYDROXYTRYPTAMINE RECEPTOR"/>
    <property type="match status" value="1"/>
</dbReference>
<dbReference type="EMBL" id="WJBH02000010">
    <property type="protein sequence ID" value="KAI9552092.1"/>
    <property type="molecule type" value="Genomic_DNA"/>
</dbReference>
<evidence type="ECO:0000259" key="16">
    <source>
        <dbReference type="PROSITE" id="PS50262"/>
    </source>
</evidence>
<keyword evidence="3" id="KW-0597">Phosphoprotein</keyword>
<comment type="subcellular location">
    <subcellularLocation>
        <location evidence="12">Postsynaptic cell membrane</location>
        <topology evidence="12">Multi-pass membrane protein</topology>
    </subcellularLocation>
</comment>
<evidence type="ECO:0000256" key="4">
    <source>
        <dbReference type="ARBA" id="ARBA00022692"/>
    </source>
</evidence>
<feature type="region of interest" description="Disordered" evidence="14">
    <location>
        <begin position="572"/>
        <end position="654"/>
    </location>
</feature>
<feature type="domain" description="G-protein coupled receptors family 1 profile" evidence="16">
    <location>
        <begin position="128"/>
        <end position="887"/>
    </location>
</feature>
<dbReference type="GO" id="GO:0045211">
    <property type="term" value="C:postsynaptic membrane"/>
    <property type="evidence" value="ECO:0007669"/>
    <property type="project" value="UniProtKB-SubCell"/>
</dbReference>
<keyword evidence="11" id="KW-0628">Postsynaptic cell membrane</keyword>
<dbReference type="GO" id="GO:0030425">
    <property type="term" value="C:dendrite"/>
    <property type="evidence" value="ECO:0007669"/>
    <property type="project" value="TreeGrafter"/>
</dbReference>
<keyword evidence="2" id="KW-1003">Cell membrane</keyword>
<dbReference type="InterPro" id="IPR000995">
    <property type="entry name" value="Musac_Ach_rcpt"/>
</dbReference>
<evidence type="ECO:0000256" key="11">
    <source>
        <dbReference type="ARBA" id="ARBA00023257"/>
    </source>
</evidence>
<dbReference type="InterPro" id="IPR017452">
    <property type="entry name" value="GPCR_Rhodpsn_7TM"/>
</dbReference>
<feature type="compositionally biased region" description="Polar residues" evidence="14">
    <location>
        <begin position="645"/>
        <end position="654"/>
    </location>
</feature>
<reference evidence="17 18" key="1">
    <citation type="submission" date="2022-05" db="EMBL/GenBank/DDBJ databases">
        <title>A multi-omics perspective on studying reproductive biology in Daphnia sinensis.</title>
        <authorList>
            <person name="Jia J."/>
        </authorList>
    </citation>
    <scope>NUCLEOTIDE SEQUENCE [LARGE SCALE GENOMIC DNA]</scope>
    <source>
        <strain evidence="17 18">WSL</strain>
    </source>
</reference>
<evidence type="ECO:0000256" key="8">
    <source>
        <dbReference type="ARBA" id="ARBA00023136"/>
    </source>
</evidence>
<dbReference type="PRINTS" id="PR00243">
    <property type="entry name" value="MUSCARINICR"/>
</dbReference>
<evidence type="ECO:0000256" key="6">
    <source>
        <dbReference type="ARBA" id="ARBA00023018"/>
    </source>
</evidence>
<dbReference type="GO" id="GO:0007187">
    <property type="term" value="P:G protein-coupled receptor signaling pathway, coupled to cyclic nucleotide second messenger"/>
    <property type="evidence" value="ECO:0007669"/>
    <property type="project" value="TreeGrafter"/>
</dbReference>
<dbReference type="Proteomes" id="UP000820818">
    <property type="component" value="Linkage Group LG10"/>
</dbReference>
<evidence type="ECO:0000256" key="2">
    <source>
        <dbReference type="ARBA" id="ARBA00022475"/>
    </source>
</evidence>
<feature type="region of interest" description="Disordered" evidence="14">
    <location>
        <begin position="505"/>
        <end position="540"/>
    </location>
</feature>
<evidence type="ECO:0000256" key="7">
    <source>
        <dbReference type="ARBA" id="ARBA00023040"/>
    </source>
</evidence>
<dbReference type="AlphaFoldDB" id="A0AAD5PMI3"/>